<name>A0A1I8EVD3_WUCBA</name>
<dbReference type="STRING" id="6293.A0A1I8EVD3"/>
<dbReference type="PROSITE" id="PS50026">
    <property type="entry name" value="EGF_3"/>
    <property type="match status" value="1"/>
</dbReference>
<dbReference type="Gene3D" id="2.20.100.10">
    <property type="entry name" value="Thrombospondin type-1 (TSP1) repeat"/>
    <property type="match status" value="1"/>
</dbReference>
<keyword evidence="1" id="KW-1015">Disulfide bond</keyword>
<dbReference type="WBParaSite" id="maker-PairedContig_558-snap-gene-0.3-mRNA-1">
    <property type="protein sequence ID" value="maker-PairedContig_558-snap-gene-0.3-mRNA-1"/>
    <property type="gene ID" value="maker-PairedContig_558-snap-gene-0.3"/>
</dbReference>
<comment type="caution">
    <text evidence="1">Lacks conserved residue(s) required for the propagation of feature annotation.</text>
</comment>
<dbReference type="SUPFAM" id="SSF82895">
    <property type="entry name" value="TSP-1 type 1 repeat"/>
    <property type="match status" value="1"/>
</dbReference>
<dbReference type="AlphaFoldDB" id="A0A1I8EVD3"/>
<dbReference type="SMART" id="SM00209">
    <property type="entry name" value="TSP1"/>
    <property type="match status" value="1"/>
</dbReference>
<feature type="disulfide bond" evidence="1">
    <location>
        <begin position="33"/>
        <end position="42"/>
    </location>
</feature>
<proteinExistence type="predicted"/>
<sequence>MINLRYCNNTCKYRMNCSNGGYTNPNNCYECKCPTGLNGRDCLSVEKSKTSKCGGDLLASYDYQNITITALNGNVHCVWRIRSRAQVLVYIDQLQLPCKATCTTYLELKFKADMILTGSRHCCELPNAWIASESDTFVIIYKANILTDGFGTWGFKLHDLDSSASKLLPHKKLIMTTTTTTARTTTRTRPTITTTTTTPTTTTSITKVTSAWSKWGKWSACSVTCGGCGIQRRIRACYDKNQYCPGPSENMKKCGERRCPIWQSFNCVGRLVVPCSLYKNLQFATDKDAYVPPDDKLIVDQHKYKQYVRSAFSGERLCEKYFHYICSMSTFTVYLGWKSGNDWLKLDRRGCCSEYHYNGTLDNYFAL</sequence>
<dbReference type="InterPro" id="IPR000884">
    <property type="entry name" value="TSP1_rpt"/>
</dbReference>
<dbReference type="PROSITE" id="PS00022">
    <property type="entry name" value="EGF_1"/>
    <property type="match status" value="1"/>
</dbReference>
<protein>
    <submittedName>
        <fullName evidence="3">EGF-like domain-containing protein</fullName>
    </submittedName>
</protein>
<evidence type="ECO:0000256" key="1">
    <source>
        <dbReference type="PROSITE-ProRule" id="PRU00076"/>
    </source>
</evidence>
<evidence type="ECO:0000313" key="3">
    <source>
        <dbReference type="WBParaSite" id="maker-PairedContig_558-snap-gene-0.3-mRNA-1"/>
    </source>
</evidence>
<dbReference type="InterPro" id="IPR036383">
    <property type="entry name" value="TSP1_rpt_sf"/>
</dbReference>
<feature type="domain" description="EGF-like" evidence="2">
    <location>
        <begin position="3"/>
        <end position="43"/>
    </location>
</feature>
<dbReference type="InterPro" id="IPR035914">
    <property type="entry name" value="Sperma_CUB_dom_sf"/>
</dbReference>
<reference evidence="3" key="1">
    <citation type="submission" date="2016-11" db="UniProtKB">
        <authorList>
            <consortium name="WormBaseParasite"/>
        </authorList>
    </citation>
    <scope>IDENTIFICATION</scope>
    <source>
        <strain evidence="3">pt0022</strain>
    </source>
</reference>
<dbReference type="PROSITE" id="PS50092">
    <property type="entry name" value="TSP1"/>
    <property type="match status" value="1"/>
</dbReference>
<dbReference type="Pfam" id="PF00090">
    <property type="entry name" value="TSP_1"/>
    <property type="match status" value="1"/>
</dbReference>
<evidence type="ECO:0000259" key="2">
    <source>
        <dbReference type="PROSITE" id="PS50026"/>
    </source>
</evidence>
<organism evidence="3">
    <name type="scientific">Wuchereria bancrofti</name>
    <dbReference type="NCBI Taxonomy" id="6293"/>
    <lineage>
        <taxon>Eukaryota</taxon>
        <taxon>Metazoa</taxon>
        <taxon>Ecdysozoa</taxon>
        <taxon>Nematoda</taxon>
        <taxon>Chromadorea</taxon>
        <taxon>Rhabditida</taxon>
        <taxon>Spirurina</taxon>
        <taxon>Spiruromorpha</taxon>
        <taxon>Filarioidea</taxon>
        <taxon>Onchocercidae</taxon>
        <taxon>Wuchereria</taxon>
    </lineage>
</organism>
<feature type="disulfide bond" evidence="1">
    <location>
        <begin position="7"/>
        <end position="17"/>
    </location>
</feature>
<dbReference type="InterPro" id="IPR000742">
    <property type="entry name" value="EGF"/>
</dbReference>
<keyword evidence="1" id="KW-0245">EGF-like domain</keyword>
<accession>A0A1I8EVD3</accession>
<dbReference type="SUPFAM" id="SSF49854">
    <property type="entry name" value="Spermadhesin, CUB domain"/>
    <property type="match status" value="1"/>
</dbReference>